<name>A0A0B5ALW3_9BACL</name>
<dbReference type="BioCyc" id="JESP1508404:G14D9-9400-MONOMER"/>
<dbReference type="Gene3D" id="3.20.20.370">
    <property type="entry name" value="Glycoside hydrolase/deacetylase"/>
    <property type="match status" value="1"/>
</dbReference>
<dbReference type="InterPro" id="IPR002509">
    <property type="entry name" value="NODB_dom"/>
</dbReference>
<dbReference type="KEGG" id="jeo:JMA_01960"/>
<dbReference type="HOGENOM" id="CLU_1178953_0_0_9"/>
<feature type="domain" description="NodB homology" evidence="1">
    <location>
        <begin position="48"/>
        <end position="128"/>
    </location>
</feature>
<sequence>MRSLSVRFYSSLLIIGLIFLFSIAPGATRVMEVSGVWPSPGIIYQGERGTALTFNVTIGDEPVRWLLNDLKKKEIQKATFFLDPAWVDRHTDLTEELLVSGYDIGIYDLHLGRYEKMSEDEMDRHISNLLSFFKEQALEPAYYRTKGDLLAPSIVKRLRAQDLLVVDYLIDEKMLKENGSSIEGAVVALDLVNNREKMQESWTEWHRALSMNADAEYVTILELLASSDSKIKLLD</sequence>
<protein>
    <recommendedName>
        <fullName evidence="1">NodB homology domain-containing protein</fullName>
    </recommendedName>
</protein>
<evidence type="ECO:0000313" key="3">
    <source>
        <dbReference type="Proteomes" id="UP000031449"/>
    </source>
</evidence>
<dbReference type="OrthoDB" id="9806342at2"/>
<dbReference type="STRING" id="1508404.JMA_01960"/>
<proteinExistence type="predicted"/>
<accession>A0A0B5ALW3</accession>
<dbReference type="EMBL" id="CP009416">
    <property type="protein sequence ID" value="AJD89513.1"/>
    <property type="molecule type" value="Genomic_DNA"/>
</dbReference>
<dbReference type="AlphaFoldDB" id="A0A0B5ALW3"/>
<dbReference type="InterPro" id="IPR011330">
    <property type="entry name" value="Glyco_hydro/deAcase_b/a-brl"/>
</dbReference>
<keyword evidence="3" id="KW-1185">Reference proteome</keyword>
<dbReference type="GO" id="GO:0005975">
    <property type="term" value="P:carbohydrate metabolic process"/>
    <property type="evidence" value="ECO:0007669"/>
    <property type="project" value="InterPro"/>
</dbReference>
<reference evidence="2 3" key="1">
    <citation type="submission" date="2014-08" db="EMBL/GenBank/DDBJ databases">
        <title>Complete genome of a marine bacteria Jeotgalibacillus malaysiensis.</title>
        <authorList>
            <person name="Yaakop A.S."/>
            <person name="Chan K.-G."/>
            <person name="Goh K.M."/>
        </authorList>
    </citation>
    <scope>NUCLEOTIDE SEQUENCE [LARGE SCALE GENOMIC DNA]</scope>
    <source>
        <strain evidence="2 3">D5</strain>
    </source>
</reference>
<dbReference type="Proteomes" id="UP000031449">
    <property type="component" value="Chromosome"/>
</dbReference>
<evidence type="ECO:0000259" key="1">
    <source>
        <dbReference type="Pfam" id="PF01522"/>
    </source>
</evidence>
<gene>
    <name evidence="2" type="ORF">JMA_01960</name>
</gene>
<dbReference type="Pfam" id="PF01522">
    <property type="entry name" value="Polysacc_deac_1"/>
    <property type="match status" value="1"/>
</dbReference>
<organism evidence="2 3">
    <name type="scientific">Jeotgalibacillus malaysiensis</name>
    <dbReference type="NCBI Taxonomy" id="1508404"/>
    <lineage>
        <taxon>Bacteria</taxon>
        <taxon>Bacillati</taxon>
        <taxon>Bacillota</taxon>
        <taxon>Bacilli</taxon>
        <taxon>Bacillales</taxon>
        <taxon>Caryophanaceae</taxon>
        <taxon>Jeotgalibacillus</taxon>
    </lineage>
</organism>
<dbReference type="GO" id="GO:0016810">
    <property type="term" value="F:hydrolase activity, acting on carbon-nitrogen (but not peptide) bonds"/>
    <property type="evidence" value="ECO:0007669"/>
    <property type="project" value="InterPro"/>
</dbReference>
<evidence type="ECO:0000313" key="2">
    <source>
        <dbReference type="EMBL" id="AJD89513.1"/>
    </source>
</evidence>
<dbReference type="SUPFAM" id="SSF88713">
    <property type="entry name" value="Glycoside hydrolase/deacetylase"/>
    <property type="match status" value="1"/>
</dbReference>